<keyword evidence="2" id="KW-1185">Reference proteome</keyword>
<dbReference type="Proteomes" id="UP001454036">
    <property type="component" value="Unassembled WGS sequence"/>
</dbReference>
<reference evidence="1 2" key="1">
    <citation type="submission" date="2024-01" db="EMBL/GenBank/DDBJ databases">
        <title>The complete chloroplast genome sequence of Lithospermum erythrorhizon: insights into the phylogenetic relationship among Boraginaceae species and the maternal lineages of purple gromwells.</title>
        <authorList>
            <person name="Okada T."/>
            <person name="Watanabe K."/>
        </authorList>
    </citation>
    <scope>NUCLEOTIDE SEQUENCE [LARGE SCALE GENOMIC DNA]</scope>
</reference>
<protein>
    <submittedName>
        <fullName evidence="1">Uncharacterized protein</fullName>
    </submittedName>
</protein>
<dbReference type="AlphaFoldDB" id="A0AAV3QIH2"/>
<gene>
    <name evidence="1" type="ORF">LIER_39685</name>
</gene>
<evidence type="ECO:0000313" key="2">
    <source>
        <dbReference type="Proteomes" id="UP001454036"/>
    </source>
</evidence>
<organism evidence="1 2">
    <name type="scientific">Lithospermum erythrorhizon</name>
    <name type="common">Purple gromwell</name>
    <name type="synonym">Lithospermum officinale var. erythrorhizon</name>
    <dbReference type="NCBI Taxonomy" id="34254"/>
    <lineage>
        <taxon>Eukaryota</taxon>
        <taxon>Viridiplantae</taxon>
        <taxon>Streptophyta</taxon>
        <taxon>Embryophyta</taxon>
        <taxon>Tracheophyta</taxon>
        <taxon>Spermatophyta</taxon>
        <taxon>Magnoliopsida</taxon>
        <taxon>eudicotyledons</taxon>
        <taxon>Gunneridae</taxon>
        <taxon>Pentapetalae</taxon>
        <taxon>asterids</taxon>
        <taxon>lamiids</taxon>
        <taxon>Boraginales</taxon>
        <taxon>Boraginaceae</taxon>
        <taxon>Boraginoideae</taxon>
        <taxon>Lithospermeae</taxon>
        <taxon>Lithospermum</taxon>
    </lineage>
</organism>
<comment type="caution">
    <text evidence="1">The sequence shown here is derived from an EMBL/GenBank/DDBJ whole genome shotgun (WGS) entry which is preliminary data.</text>
</comment>
<name>A0AAV3QIH2_LITER</name>
<sequence length="159" mass="18062">MEEKISFFEVYREVGSSRYFLWFAASSIPKMSVMVALSSPDTLELNWTANFWGFINCPDQTSYYFRIFMKVMALAIEALPNNNVSSANIRWEKVDVFAPKLIPCSSPTTHAFLSKEISPSVQIMNKYGDRGSPCHSPLPGLKKPNWVLLTSTEYETEVT</sequence>
<evidence type="ECO:0000313" key="1">
    <source>
        <dbReference type="EMBL" id="GAA0163909.1"/>
    </source>
</evidence>
<dbReference type="EMBL" id="BAABME010021673">
    <property type="protein sequence ID" value="GAA0163909.1"/>
    <property type="molecule type" value="Genomic_DNA"/>
</dbReference>
<accession>A0AAV3QIH2</accession>
<proteinExistence type="predicted"/>